<dbReference type="GO" id="GO:0051117">
    <property type="term" value="F:ATPase binding"/>
    <property type="evidence" value="ECO:0007669"/>
    <property type="project" value="TreeGrafter"/>
</dbReference>
<comment type="similarity">
    <text evidence="1">Belongs to the peptidase S14 family.</text>
</comment>
<protein>
    <submittedName>
        <fullName evidence="4">Peptidase S14, ClpP</fullName>
        <ecNumber evidence="4">3.4.21.92</ecNumber>
    </submittedName>
</protein>
<proteinExistence type="inferred from homology"/>
<sequence>MGMSAAAMILAGGAAGKRFALPNAKIMIHEGSAGTRGAPRDMEIHLREVLATTRRMVEILAHHSGKSVAEVAADIERDRYMTAEEARAYGLIDEIILPRRGASATTGEPELASVG</sequence>
<name>T0ZW94_9ZZZZ</name>
<dbReference type="InterPro" id="IPR001907">
    <property type="entry name" value="ClpP"/>
</dbReference>
<dbReference type="InterPro" id="IPR029045">
    <property type="entry name" value="ClpP/crotonase-like_dom_sf"/>
</dbReference>
<dbReference type="PRINTS" id="PR00127">
    <property type="entry name" value="CLPPROTEASEP"/>
</dbReference>
<evidence type="ECO:0000256" key="2">
    <source>
        <dbReference type="ARBA" id="ARBA00022490"/>
    </source>
</evidence>
<dbReference type="PANTHER" id="PTHR10381:SF70">
    <property type="entry name" value="ATP-DEPENDENT CLP PROTEASE PROTEOLYTIC SUBUNIT"/>
    <property type="match status" value="1"/>
</dbReference>
<dbReference type="SUPFAM" id="SSF52096">
    <property type="entry name" value="ClpP/crotonase"/>
    <property type="match status" value="1"/>
</dbReference>
<reference evidence="4" key="2">
    <citation type="journal article" date="2014" name="ISME J.">
        <title>Microbial stratification in low pH oxic and suboxic macroscopic growths along an acid mine drainage.</title>
        <authorList>
            <person name="Mendez-Garcia C."/>
            <person name="Mesa V."/>
            <person name="Sprenger R.R."/>
            <person name="Richter M."/>
            <person name="Diez M.S."/>
            <person name="Solano J."/>
            <person name="Bargiela R."/>
            <person name="Golyshina O.V."/>
            <person name="Manteca A."/>
            <person name="Ramos J.L."/>
            <person name="Gallego J.R."/>
            <person name="Llorente I."/>
            <person name="Martins Dos Santos V.A."/>
            <person name="Jensen O.N."/>
            <person name="Pelaez A.I."/>
            <person name="Sanchez J."/>
            <person name="Ferrer M."/>
        </authorList>
    </citation>
    <scope>NUCLEOTIDE SEQUENCE</scope>
</reference>
<keyword evidence="3 4" id="KW-0378">Hydrolase</keyword>
<keyword evidence="2" id="KW-0963">Cytoplasm</keyword>
<organism evidence="4">
    <name type="scientific">mine drainage metagenome</name>
    <dbReference type="NCBI Taxonomy" id="410659"/>
    <lineage>
        <taxon>unclassified sequences</taxon>
        <taxon>metagenomes</taxon>
        <taxon>ecological metagenomes</taxon>
    </lineage>
</organism>
<dbReference type="Gene3D" id="3.90.226.10">
    <property type="entry name" value="2-enoyl-CoA Hydratase, Chain A, domain 1"/>
    <property type="match status" value="1"/>
</dbReference>
<dbReference type="GO" id="GO:0006515">
    <property type="term" value="P:protein quality control for misfolded or incompletely synthesized proteins"/>
    <property type="evidence" value="ECO:0007669"/>
    <property type="project" value="TreeGrafter"/>
</dbReference>
<dbReference type="AlphaFoldDB" id="T0ZW94"/>
<accession>T0ZW94</accession>
<dbReference type="InterPro" id="IPR023562">
    <property type="entry name" value="ClpP/TepA"/>
</dbReference>
<reference evidence="4" key="1">
    <citation type="submission" date="2013-08" db="EMBL/GenBank/DDBJ databases">
        <authorList>
            <person name="Mendez C."/>
            <person name="Richter M."/>
            <person name="Ferrer M."/>
            <person name="Sanchez J."/>
        </authorList>
    </citation>
    <scope>NUCLEOTIDE SEQUENCE</scope>
</reference>
<dbReference type="GO" id="GO:0004252">
    <property type="term" value="F:serine-type endopeptidase activity"/>
    <property type="evidence" value="ECO:0007669"/>
    <property type="project" value="UniProtKB-EC"/>
</dbReference>
<dbReference type="GO" id="GO:0009368">
    <property type="term" value="C:endopeptidase Clp complex"/>
    <property type="evidence" value="ECO:0007669"/>
    <property type="project" value="TreeGrafter"/>
</dbReference>
<dbReference type="CDD" id="cd07017">
    <property type="entry name" value="S14_ClpP_2"/>
    <property type="match status" value="1"/>
</dbReference>
<dbReference type="PANTHER" id="PTHR10381">
    <property type="entry name" value="ATP-DEPENDENT CLP PROTEASE PROTEOLYTIC SUBUNIT"/>
    <property type="match status" value="1"/>
</dbReference>
<gene>
    <name evidence="4" type="ORF">B2A_07847</name>
</gene>
<evidence type="ECO:0000256" key="1">
    <source>
        <dbReference type="ARBA" id="ARBA00007039"/>
    </source>
</evidence>
<dbReference type="EMBL" id="AUZZ01005645">
    <property type="protein sequence ID" value="EQD48818.1"/>
    <property type="molecule type" value="Genomic_DNA"/>
</dbReference>
<comment type="caution">
    <text evidence="4">The sequence shown here is derived from an EMBL/GenBank/DDBJ whole genome shotgun (WGS) entry which is preliminary data.</text>
</comment>
<evidence type="ECO:0000256" key="3">
    <source>
        <dbReference type="ARBA" id="ARBA00022801"/>
    </source>
</evidence>
<evidence type="ECO:0000313" key="4">
    <source>
        <dbReference type="EMBL" id="EQD48818.1"/>
    </source>
</evidence>
<dbReference type="GO" id="GO:0004176">
    <property type="term" value="F:ATP-dependent peptidase activity"/>
    <property type="evidence" value="ECO:0007669"/>
    <property type="project" value="InterPro"/>
</dbReference>
<dbReference type="EC" id="3.4.21.92" evidence="4"/>
<dbReference type="Pfam" id="PF00574">
    <property type="entry name" value="CLP_protease"/>
    <property type="match status" value="1"/>
</dbReference>